<feature type="region of interest" description="Disordered" evidence="1">
    <location>
        <begin position="486"/>
        <end position="518"/>
    </location>
</feature>
<accession>A0A9P7V4D2</accession>
<comment type="caution">
    <text evidence="2">The sequence shown here is derived from an EMBL/GenBank/DDBJ whole genome shotgun (WGS) entry which is preliminary data.</text>
</comment>
<dbReference type="RefSeq" id="XP_043016604.1">
    <property type="nucleotide sequence ID" value="XM_043147890.1"/>
</dbReference>
<evidence type="ECO:0000256" key="1">
    <source>
        <dbReference type="SAM" id="MobiDB-lite"/>
    </source>
</evidence>
<evidence type="ECO:0000313" key="3">
    <source>
        <dbReference type="Proteomes" id="UP001049176"/>
    </source>
</evidence>
<sequence length="711" mass="79971">MPPPRSPAKKAYIPPSRSSGKNAYRWRQYPFAQPLHTSCPGDDGRCPNPVSVRVCRGTREPRHDGYYYEACDPTDHPSHTHWITWREDLPRIKLPSSYKTRRPRPDASLADIINGNDVLEEDFTTYPPTPSKYPHSPHKQADKTGSYYSGGETTVEELFVLDHPATPTINRRVELPKDPLTEEDALQFSQYLDSVEEQEERLFQDNAIPSPNHCLSLSGLPVSSASVALSDENAGALDLRVSKASWSVGVKTERWINGKLRSICPGKGCEGKKDPPKAAQQCSFLLCKSCCAVYCSETSNYCKCPSHKAPVTEATILSTRMPSSQSTAPKPVVGLPLKQIHYERREKAMQDYNQTAIAVTSRRIYEVEESRTVDITFWDGDGTIHEFSEMSPTFPVFKLADCAEYVRTPIGLNPEIYYSETGRWRQVNISIPRRLIHGEMVLYRSPQSYGQSYKLEVPKEMEEAMSLQSQIRSSDSSSKGKLNVLKRKASHDLNGSGHHTRTRLEPNNHPESPPFSQVSPSMVNPNLLLDFPLHGELEYSNVQPAVTTSANIQIIRPIHTSNLQPLTPEDKVAPQSGHAPWPLKFFQPMMTGIQMIENMSDRDLELEKHKRAFPTSTAVPSTLARQMKYWRAASESLKSEFFSRPRSTWKEFCNKVEDTNGGSVPGLKSQKKDKDIKGKGKAIVKMQDFDEICVKTEDEEKNVIIISDSDG</sequence>
<feature type="region of interest" description="Disordered" evidence="1">
    <location>
        <begin position="1"/>
        <end position="22"/>
    </location>
</feature>
<name>A0A9P7V4D2_9AGAR</name>
<reference evidence="2" key="1">
    <citation type="journal article" date="2021" name="Genome Biol. Evol.">
        <title>The assembled and annotated genome of the fairy-ring fungus Marasmius oreades.</title>
        <authorList>
            <person name="Hiltunen M."/>
            <person name="Ament-Velasquez S.L."/>
            <person name="Johannesson H."/>
        </authorList>
    </citation>
    <scope>NUCLEOTIDE SEQUENCE</scope>
    <source>
        <strain evidence="2">03SP1</strain>
    </source>
</reference>
<dbReference type="Proteomes" id="UP001049176">
    <property type="component" value="Chromosome 1"/>
</dbReference>
<gene>
    <name evidence="2" type="ORF">E1B28_001914</name>
</gene>
<feature type="region of interest" description="Disordered" evidence="1">
    <location>
        <begin position="660"/>
        <end position="679"/>
    </location>
</feature>
<dbReference type="KEGG" id="more:E1B28_001914"/>
<organism evidence="2 3">
    <name type="scientific">Marasmius oreades</name>
    <name type="common">fairy-ring Marasmius</name>
    <dbReference type="NCBI Taxonomy" id="181124"/>
    <lineage>
        <taxon>Eukaryota</taxon>
        <taxon>Fungi</taxon>
        <taxon>Dikarya</taxon>
        <taxon>Basidiomycota</taxon>
        <taxon>Agaricomycotina</taxon>
        <taxon>Agaricomycetes</taxon>
        <taxon>Agaricomycetidae</taxon>
        <taxon>Agaricales</taxon>
        <taxon>Marasmiineae</taxon>
        <taxon>Marasmiaceae</taxon>
        <taxon>Marasmius</taxon>
    </lineage>
</organism>
<keyword evidence="3" id="KW-1185">Reference proteome</keyword>
<dbReference type="OrthoDB" id="2961311at2759"/>
<dbReference type="AlphaFoldDB" id="A0A9P7V4D2"/>
<proteinExistence type="predicted"/>
<dbReference type="EMBL" id="CM032181">
    <property type="protein sequence ID" value="KAG7100134.1"/>
    <property type="molecule type" value="Genomic_DNA"/>
</dbReference>
<feature type="region of interest" description="Disordered" evidence="1">
    <location>
        <begin position="123"/>
        <end position="143"/>
    </location>
</feature>
<evidence type="ECO:0000313" key="2">
    <source>
        <dbReference type="EMBL" id="KAG7100134.1"/>
    </source>
</evidence>
<protein>
    <submittedName>
        <fullName evidence="2">Uncharacterized protein</fullName>
    </submittedName>
</protein>
<dbReference type="GeneID" id="66070990"/>